<protein>
    <recommendedName>
        <fullName evidence="3">UDP-Glycosyltransferase/glycogen phosphorylase</fullName>
    </recommendedName>
</protein>
<dbReference type="OrthoDB" id="5835829at2759"/>
<proteinExistence type="predicted"/>
<reference evidence="1 2" key="1">
    <citation type="submission" date="2016-07" db="EMBL/GenBank/DDBJ databases">
        <title>Pervasive Adenine N6-methylation of Active Genes in Fungi.</title>
        <authorList>
            <consortium name="DOE Joint Genome Institute"/>
            <person name="Mondo S.J."/>
            <person name="Dannebaum R.O."/>
            <person name="Kuo R.C."/>
            <person name="Labutti K."/>
            <person name="Haridas S."/>
            <person name="Kuo A."/>
            <person name="Salamov A."/>
            <person name="Ahrendt S.R."/>
            <person name="Lipzen A."/>
            <person name="Sullivan W."/>
            <person name="Andreopoulos W.B."/>
            <person name="Clum A."/>
            <person name="Lindquist E."/>
            <person name="Daum C."/>
            <person name="Ramamoorthy G.K."/>
            <person name="Gryganskyi A."/>
            <person name="Culley D."/>
            <person name="Magnuson J.K."/>
            <person name="James T.Y."/>
            <person name="O'Malley M.A."/>
            <person name="Stajich J.E."/>
            <person name="Spatafora J.W."/>
            <person name="Visel A."/>
            <person name="Grigoriev I.V."/>
        </authorList>
    </citation>
    <scope>NUCLEOTIDE SEQUENCE [LARGE SCALE GENOMIC DNA]</scope>
    <source>
        <strain evidence="1 2">JEL800</strain>
    </source>
</reference>
<evidence type="ECO:0000313" key="1">
    <source>
        <dbReference type="EMBL" id="ORY50817.1"/>
    </source>
</evidence>
<dbReference type="Proteomes" id="UP000193642">
    <property type="component" value="Unassembled WGS sequence"/>
</dbReference>
<sequence length="327" mass="35483">MLLVVALGTTGDIVPVLRYVEVVVATHSDLFPLATREIPQSKVVSIGTLSTAGNTETERRTIASLVSFGATEIITTLFGLDAVAVAAKTAAKCSVVATFVAPDFAPPSDLMDSLPNDEAVRHWAWRLFLDDHGSLREELGLDPWPAEPLPNLVYLIEKPFLELAMQDLSISHLPSSVSVAGSFLSIPLEPEKARQVILSNTDSVTNLLELADAFAIWVINSSINSPLPVSYSDLFASGLVRTSINHGGLGTITQASQTGLRQVIVPFIFDQRLWGERLSRIGVAKCASEDIADMEVGEWILLIRWLCLNNPTVDEKVSIWRNKVLAG</sequence>
<dbReference type="EMBL" id="MCGO01000006">
    <property type="protein sequence ID" value="ORY50817.1"/>
    <property type="molecule type" value="Genomic_DNA"/>
</dbReference>
<evidence type="ECO:0008006" key="3">
    <source>
        <dbReference type="Google" id="ProtNLM"/>
    </source>
</evidence>
<comment type="caution">
    <text evidence="1">The sequence shown here is derived from an EMBL/GenBank/DDBJ whole genome shotgun (WGS) entry which is preliminary data.</text>
</comment>
<evidence type="ECO:0000313" key="2">
    <source>
        <dbReference type="Proteomes" id="UP000193642"/>
    </source>
</evidence>
<dbReference type="AlphaFoldDB" id="A0A1Y2CV25"/>
<organism evidence="1 2">
    <name type="scientific">Rhizoclosmatium globosum</name>
    <dbReference type="NCBI Taxonomy" id="329046"/>
    <lineage>
        <taxon>Eukaryota</taxon>
        <taxon>Fungi</taxon>
        <taxon>Fungi incertae sedis</taxon>
        <taxon>Chytridiomycota</taxon>
        <taxon>Chytridiomycota incertae sedis</taxon>
        <taxon>Chytridiomycetes</taxon>
        <taxon>Chytridiales</taxon>
        <taxon>Chytriomycetaceae</taxon>
        <taxon>Rhizoclosmatium</taxon>
    </lineage>
</organism>
<dbReference type="InterPro" id="IPR050426">
    <property type="entry name" value="Glycosyltransferase_28"/>
</dbReference>
<dbReference type="PANTHER" id="PTHR48050:SF13">
    <property type="entry name" value="STEROL 3-BETA-GLUCOSYLTRANSFERASE UGT80A2"/>
    <property type="match status" value="1"/>
</dbReference>
<accession>A0A1Y2CV25</accession>
<keyword evidence="2" id="KW-1185">Reference proteome</keyword>
<dbReference type="PANTHER" id="PTHR48050">
    <property type="entry name" value="STEROL 3-BETA-GLUCOSYLTRANSFERASE"/>
    <property type="match status" value="1"/>
</dbReference>
<dbReference type="SUPFAM" id="SSF53756">
    <property type="entry name" value="UDP-Glycosyltransferase/glycogen phosphorylase"/>
    <property type="match status" value="1"/>
</dbReference>
<dbReference type="Gene3D" id="3.40.50.2000">
    <property type="entry name" value="Glycogen Phosphorylase B"/>
    <property type="match status" value="1"/>
</dbReference>
<name>A0A1Y2CV25_9FUNG</name>
<gene>
    <name evidence="1" type="ORF">BCR33DRAFT_712796</name>
</gene>